<accession>A0ABV7J7L6</accession>
<dbReference type="GO" id="GO:0004375">
    <property type="term" value="F:glycine dehydrogenase (decarboxylating) activity"/>
    <property type="evidence" value="ECO:0007669"/>
    <property type="project" value="UniProtKB-EC"/>
</dbReference>
<comment type="similarity">
    <text evidence="4">Belongs to the GcvP family. N-terminal subunit subfamily.</text>
</comment>
<comment type="function">
    <text evidence="1 4">The glycine cleavage system catalyzes the degradation of glycine. The P protein binds the alpha-amino group of glycine through its pyridoxal phosphate cofactor; CO(2) is released and the remaining methylamine moiety is then transferred to the lipoamide cofactor of the H protein.</text>
</comment>
<dbReference type="InterPro" id="IPR015422">
    <property type="entry name" value="PyrdxlP-dep_Trfase_small"/>
</dbReference>
<dbReference type="PIRSF" id="PIRSF006815">
    <property type="entry name" value="GcvPA"/>
    <property type="match status" value="1"/>
</dbReference>
<sequence length="452" mass="49498">MPFIPHTEDEIKDMLDTIGVDNINQLFDEIPAELIHNKLDEIPERMSEMEVTRHINKLAKQDGTPMCFAGAGAYEHHIPAAVWQLTTRGEYYTAYTPYQPEAAQGTLQVIYEYQSMMAHLTGMDVSNASLYDGSSGLAEAILMAVRANRKSKSKNILIPKNINPVYIQVVNNIVKNQEINIIEVDFDPVTGLVDHNHLYSFADSDITAVVVPQPNYFGLYEDVHAMTNWAHDQNAVVIGLVNPMSLALLSAPGNWGEKGADICCGEGQSMGVPLSSGGPYYGFLTCKQPYVRNMPGRIVGMTTDVDGKAGFVLTYQAREQHIRRAKATSNICTNQGLMVTASTIYMSLLGSTGLRNVAANCIQNTDKLKHKLAKTDGLKLLFEGAGFHEFVVQLDSAQAADVIEKMAARDIVAGVDISAHYPALGQAILLCVTETKTDEDLDHFVANLQACL</sequence>
<dbReference type="PANTHER" id="PTHR42806">
    <property type="entry name" value="GLYCINE CLEAVAGE SYSTEM P-PROTEIN"/>
    <property type="match status" value="1"/>
</dbReference>
<proteinExistence type="inferred from homology"/>
<evidence type="ECO:0000256" key="3">
    <source>
        <dbReference type="ARBA" id="ARBA00049026"/>
    </source>
</evidence>
<evidence type="ECO:0000259" key="5">
    <source>
        <dbReference type="Pfam" id="PF02347"/>
    </source>
</evidence>
<evidence type="ECO:0000256" key="2">
    <source>
        <dbReference type="ARBA" id="ARBA00023002"/>
    </source>
</evidence>
<dbReference type="InterPro" id="IPR049315">
    <property type="entry name" value="GDC-P_N"/>
</dbReference>
<dbReference type="Gene3D" id="3.40.640.10">
    <property type="entry name" value="Type I PLP-dependent aspartate aminotransferase-like (Major domain)"/>
    <property type="match status" value="1"/>
</dbReference>
<evidence type="ECO:0000313" key="7">
    <source>
        <dbReference type="Proteomes" id="UP001595533"/>
    </source>
</evidence>
<dbReference type="InterPro" id="IPR020581">
    <property type="entry name" value="GDC_P"/>
</dbReference>
<reference evidence="7" key="1">
    <citation type="journal article" date="2019" name="Int. J. Syst. Evol. Microbiol.">
        <title>The Global Catalogue of Microorganisms (GCM) 10K type strain sequencing project: providing services to taxonomists for standard genome sequencing and annotation.</title>
        <authorList>
            <consortium name="The Broad Institute Genomics Platform"/>
            <consortium name="The Broad Institute Genome Sequencing Center for Infectious Disease"/>
            <person name="Wu L."/>
            <person name="Ma J."/>
        </authorList>
    </citation>
    <scope>NUCLEOTIDE SEQUENCE [LARGE SCALE GENOMIC DNA]</scope>
    <source>
        <strain evidence="7">KCTC 42953</strain>
    </source>
</reference>
<comment type="caution">
    <text evidence="6">The sequence shown here is derived from an EMBL/GenBank/DDBJ whole genome shotgun (WGS) entry which is preliminary data.</text>
</comment>
<dbReference type="InterPro" id="IPR023010">
    <property type="entry name" value="GcvPA"/>
</dbReference>
<feature type="domain" description="Glycine cleavage system P-protein N-terminal" evidence="5">
    <location>
        <begin position="3"/>
        <end position="446"/>
    </location>
</feature>
<dbReference type="CDD" id="cd00613">
    <property type="entry name" value="GDC-P"/>
    <property type="match status" value="1"/>
</dbReference>
<dbReference type="EC" id="1.4.4.2" evidence="4"/>
<name>A0ABV7J7L6_9GAMM</name>
<keyword evidence="2 4" id="KW-0560">Oxidoreductase</keyword>
<dbReference type="PANTHER" id="PTHR42806:SF1">
    <property type="entry name" value="GLYCINE DEHYDROGENASE (DECARBOXYLATING)"/>
    <property type="match status" value="1"/>
</dbReference>
<evidence type="ECO:0000256" key="1">
    <source>
        <dbReference type="ARBA" id="ARBA00003788"/>
    </source>
</evidence>
<organism evidence="6 7">
    <name type="scientific">Marinicella sediminis</name>
    <dbReference type="NCBI Taxonomy" id="1792834"/>
    <lineage>
        <taxon>Bacteria</taxon>
        <taxon>Pseudomonadati</taxon>
        <taxon>Pseudomonadota</taxon>
        <taxon>Gammaproteobacteria</taxon>
        <taxon>Lysobacterales</taxon>
        <taxon>Marinicellaceae</taxon>
        <taxon>Marinicella</taxon>
    </lineage>
</organism>
<dbReference type="RefSeq" id="WP_077412390.1">
    <property type="nucleotide sequence ID" value="NZ_JBHRTS010000004.1"/>
</dbReference>
<dbReference type="Gene3D" id="3.90.1150.10">
    <property type="entry name" value="Aspartate Aminotransferase, domain 1"/>
    <property type="match status" value="1"/>
</dbReference>
<dbReference type="InterPro" id="IPR015421">
    <property type="entry name" value="PyrdxlP-dep_Trfase_major"/>
</dbReference>
<evidence type="ECO:0000313" key="6">
    <source>
        <dbReference type="EMBL" id="MFC3194118.1"/>
    </source>
</evidence>
<dbReference type="Pfam" id="PF02347">
    <property type="entry name" value="GDC-P"/>
    <property type="match status" value="1"/>
</dbReference>
<comment type="catalytic activity">
    <reaction evidence="3 4">
        <text>N(6)-[(R)-lipoyl]-L-lysyl-[glycine-cleavage complex H protein] + glycine + H(+) = N(6)-[(R)-S(8)-aminomethyldihydrolipoyl]-L-lysyl-[glycine-cleavage complex H protein] + CO2</text>
        <dbReference type="Rhea" id="RHEA:24304"/>
        <dbReference type="Rhea" id="RHEA-COMP:10494"/>
        <dbReference type="Rhea" id="RHEA-COMP:10495"/>
        <dbReference type="ChEBI" id="CHEBI:15378"/>
        <dbReference type="ChEBI" id="CHEBI:16526"/>
        <dbReference type="ChEBI" id="CHEBI:57305"/>
        <dbReference type="ChEBI" id="CHEBI:83099"/>
        <dbReference type="ChEBI" id="CHEBI:83143"/>
        <dbReference type="EC" id="1.4.4.2"/>
    </reaction>
</comment>
<dbReference type="InterPro" id="IPR015424">
    <property type="entry name" value="PyrdxlP-dep_Trfase"/>
</dbReference>
<dbReference type="NCBIfam" id="NF001696">
    <property type="entry name" value="PRK00451.1"/>
    <property type="match status" value="1"/>
</dbReference>
<protein>
    <recommendedName>
        <fullName evidence="4">Probable glycine dehydrogenase (decarboxylating) subunit 1</fullName>
        <ecNumber evidence="4">1.4.4.2</ecNumber>
    </recommendedName>
    <alternativeName>
        <fullName evidence="4">Glycine cleavage system P-protein subunit 1</fullName>
    </alternativeName>
    <alternativeName>
        <fullName evidence="4">Glycine decarboxylase subunit 1</fullName>
    </alternativeName>
    <alternativeName>
        <fullName evidence="4">Glycine dehydrogenase (aminomethyl-transferring) subunit 1</fullName>
    </alternativeName>
</protein>
<dbReference type="Proteomes" id="UP001595533">
    <property type="component" value="Unassembled WGS sequence"/>
</dbReference>
<keyword evidence="7" id="KW-1185">Reference proteome</keyword>
<comment type="subunit">
    <text evidence="4">The glycine cleavage system is composed of four proteins: P, T, L and H. In this organism, the P 'protein' is a heterodimer of two subunits.</text>
</comment>
<evidence type="ECO:0000256" key="4">
    <source>
        <dbReference type="HAMAP-Rule" id="MF_00712"/>
    </source>
</evidence>
<dbReference type="HAMAP" id="MF_00712">
    <property type="entry name" value="GcvPA"/>
    <property type="match status" value="1"/>
</dbReference>
<dbReference type="SUPFAM" id="SSF53383">
    <property type="entry name" value="PLP-dependent transferases"/>
    <property type="match status" value="1"/>
</dbReference>
<dbReference type="EMBL" id="JBHRTS010000004">
    <property type="protein sequence ID" value="MFC3194118.1"/>
    <property type="molecule type" value="Genomic_DNA"/>
</dbReference>
<gene>
    <name evidence="4 6" type="primary">gcvPA</name>
    <name evidence="6" type="ORF">ACFODZ_07685</name>
</gene>